<accession>A0A3N4IR09</accession>
<feature type="transmembrane region" description="Helical" evidence="1">
    <location>
        <begin position="264"/>
        <end position="285"/>
    </location>
</feature>
<protein>
    <submittedName>
        <fullName evidence="2">Uncharacterized protein</fullName>
    </submittedName>
</protein>
<proteinExistence type="predicted"/>
<keyword evidence="3" id="KW-1185">Reference proteome</keyword>
<name>A0A3N4IR09_ASCIM</name>
<evidence type="ECO:0000313" key="2">
    <source>
        <dbReference type="EMBL" id="RPA87867.1"/>
    </source>
</evidence>
<evidence type="ECO:0000313" key="3">
    <source>
        <dbReference type="Proteomes" id="UP000275078"/>
    </source>
</evidence>
<gene>
    <name evidence="2" type="ORF">BJ508DRAFT_410548</name>
</gene>
<sequence length="448" mass="50412">MSDIRSEIPGANWDDHIFRSSSTSDSSKVYFGVDDPFFILHIVIAILYFVIGVVLCIICKLKQKTVPGLLWFAFYRIVLGAIAACVRTGWLGSRGFTTLFLLFELGGLGVLVYLMADALYWDGNQKGTRPTSKSVRIGHQIFSSLPYVFLIAGPLVGQFMESEKGQTICDALIITGCFQLLVVFLYLMVYMFTRTDTYQKEGRLTASETALFKATKGALLFLSIRLVWAVVTAFEGRRKWWLQYSSLYKPSDSKSVTEYLKYGILNMLSEFIIIMIYVTTAWMLAKWERVRRKEEEEARIVCASAALVTLGRENRELGEMLDGKRSDRTGVSRAVVELSTKLDLVKWERQPLDSKIRRLVAVNKSRRAMEEYANNQTLGLMSPTDKQYKQAVVAAVMGVGVDAATQSVFAAHEQMLRDNADSIFADELHGAMSEMTVEDPEVVRTGEV</sequence>
<keyword evidence="1" id="KW-0812">Transmembrane</keyword>
<feature type="transmembrane region" description="Helical" evidence="1">
    <location>
        <begin position="172"/>
        <end position="193"/>
    </location>
</feature>
<keyword evidence="1" id="KW-0472">Membrane</keyword>
<dbReference type="EMBL" id="ML119646">
    <property type="protein sequence ID" value="RPA87867.1"/>
    <property type="molecule type" value="Genomic_DNA"/>
</dbReference>
<feature type="transmembrane region" description="Helical" evidence="1">
    <location>
        <begin position="69"/>
        <end position="90"/>
    </location>
</feature>
<dbReference type="Proteomes" id="UP000275078">
    <property type="component" value="Unassembled WGS sequence"/>
</dbReference>
<feature type="transmembrane region" description="Helical" evidence="1">
    <location>
        <begin position="141"/>
        <end position="160"/>
    </location>
</feature>
<feature type="transmembrane region" description="Helical" evidence="1">
    <location>
        <begin position="37"/>
        <end position="57"/>
    </location>
</feature>
<evidence type="ECO:0000256" key="1">
    <source>
        <dbReference type="SAM" id="Phobius"/>
    </source>
</evidence>
<feature type="transmembrane region" description="Helical" evidence="1">
    <location>
        <begin position="96"/>
        <end position="120"/>
    </location>
</feature>
<organism evidence="2 3">
    <name type="scientific">Ascobolus immersus RN42</name>
    <dbReference type="NCBI Taxonomy" id="1160509"/>
    <lineage>
        <taxon>Eukaryota</taxon>
        <taxon>Fungi</taxon>
        <taxon>Dikarya</taxon>
        <taxon>Ascomycota</taxon>
        <taxon>Pezizomycotina</taxon>
        <taxon>Pezizomycetes</taxon>
        <taxon>Pezizales</taxon>
        <taxon>Ascobolaceae</taxon>
        <taxon>Ascobolus</taxon>
    </lineage>
</organism>
<dbReference type="AlphaFoldDB" id="A0A3N4IR09"/>
<reference evidence="2 3" key="1">
    <citation type="journal article" date="2018" name="Nat. Ecol. Evol.">
        <title>Pezizomycetes genomes reveal the molecular basis of ectomycorrhizal truffle lifestyle.</title>
        <authorList>
            <person name="Murat C."/>
            <person name="Payen T."/>
            <person name="Noel B."/>
            <person name="Kuo A."/>
            <person name="Morin E."/>
            <person name="Chen J."/>
            <person name="Kohler A."/>
            <person name="Krizsan K."/>
            <person name="Balestrini R."/>
            <person name="Da Silva C."/>
            <person name="Montanini B."/>
            <person name="Hainaut M."/>
            <person name="Levati E."/>
            <person name="Barry K.W."/>
            <person name="Belfiori B."/>
            <person name="Cichocki N."/>
            <person name="Clum A."/>
            <person name="Dockter R.B."/>
            <person name="Fauchery L."/>
            <person name="Guy J."/>
            <person name="Iotti M."/>
            <person name="Le Tacon F."/>
            <person name="Lindquist E.A."/>
            <person name="Lipzen A."/>
            <person name="Malagnac F."/>
            <person name="Mello A."/>
            <person name="Molinier V."/>
            <person name="Miyauchi S."/>
            <person name="Poulain J."/>
            <person name="Riccioni C."/>
            <person name="Rubini A."/>
            <person name="Sitrit Y."/>
            <person name="Splivallo R."/>
            <person name="Traeger S."/>
            <person name="Wang M."/>
            <person name="Zifcakova L."/>
            <person name="Wipf D."/>
            <person name="Zambonelli A."/>
            <person name="Paolocci F."/>
            <person name="Nowrousian M."/>
            <person name="Ottonello S."/>
            <person name="Baldrian P."/>
            <person name="Spatafora J.W."/>
            <person name="Henrissat B."/>
            <person name="Nagy L.G."/>
            <person name="Aury J.M."/>
            <person name="Wincker P."/>
            <person name="Grigoriev I.V."/>
            <person name="Bonfante P."/>
            <person name="Martin F.M."/>
        </authorList>
    </citation>
    <scope>NUCLEOTIDE SEQUENCE [LARGE SCALE GENOMIC DNA]</scope>
    <source>
        <strain evidence="2 3">RN42</strain>
    </source>
</reference>
<keyword evidence="1" id="KW-1133">Transmembrane helix</keyword>